<name>A0A8S1M247_9CILI</name>
<evidence type="ECO:0000256" key="1">
    <source>
        <dbReference type="SAM" id="MobiDB-lite"/>
    </source>
</evidence>
<organism evidence="2 3">
    <name type="scientific">Paramecium sonneborni</name>
    <dbReference type="NCBI Taxonomy" id="65129"/>
    <lineage>
        <taxon>Eukaryota</taxon>
        <taxon>Sar</taxon>
        <taxon>Alveolata</taxon>
        <taxon>Ciliophora</taxon>
        <taxon>Intramacronucleata</taxon>
        <taxon>Oligohymenophorea</taxon>
        <taxon>Peniculida</taxon>
        <taxon>Parameciidae</taxon>
        <taxon>Paramecium</taxon>
    </lineage>
</organism>
<sequence length="140" mass="16147">MQNICQDNIIDGKRKRVMSTDGVLACVTTNILKGCVQQKGNKLKRNKILKKKIINEKESDSSLVQVFEKPQKKKEEKVRITKSALKELISQHFLIIDDEEQKQQKAKKQIKFQTNQLDSDSSNQNQSSSEDIPQRNKHKP</sequence>
<keyword evidence="3" id="KW-1185">Reference proteome</keyword>
<evidence type="ECO:0000313" key="2">
    <source>
        <dbReference type="EMBL" id="CAD8073937.1"/>
    </source>
</evidence>
<evidence type="ECO:0000313" key="3">
    <source>
        <dbReference type="Proteomes" id="UP000692954"/>
    </source>
</evidence>
<feature type="compositionally biased region" description="Low complexity" evidence="1">
    <location>
        <begin position="118"/>
        <end position="129"/>
    </location>
</feature>
<feature type="region of interest" description="Disordered" evidence="1">
    <location>
        <begin position="105"/>
        <end position="140"/>
    </location>
</feature>
<protein>
    <submittedName>
        <fullName evidence="2">Uncharacterized protein</fullName>
    </submittedName>
</protein>
<dbReference type="EMBL" id="CAJJDN010000031">
    <property type="protein sequence ID" value="CAD8073937.1"/>
    <property type="molecule type" value="Genomic_DNA"/>
</dbReference>
<accession>A0A8S1M247</accession>
<comment type="caution">
    <text evidence="2">The sequence shown here is derived from an EMBL/GenBank/DDBJ whole genome shotgun (WGS) entry which is preliminary data.</text>
</comment>
<dbReference type="AlphaFoldDB" id="A0A8S1M247"/>
<gene>
    <name evidence="2" type="ORF">PSON_ATCC_30995.1.T0310229</name>
</gene>
<reference evidence="2" key="1">
    <citation type="submission" date="2021-01" db="EMBL/GenBank/DDBJ databases">
        <authorList>
            <consortium name="Genoscope - CEA"/>
            <person name="William W."/>
        </authorList>
    </citation>
    <scope>NUCLEOTIDE SEQUENCE</scope>
</reference>
<dbReference type="OrthoDB" id="311409at2759"/>
<proteinExistence type="predicted"/>
<dbReference type="Proteomes" id="UP000692954">
    <property type="component" value="Unassembled WGS sequence"/>
</dbReference>